<gene>
    <name evidence="2" type="ORF">AWRI4233_LOCUS2137</name>
</gene>
<comment type="caution">
    <text evidence="2">The sequence shown here is derived from an EMBL/GenBank/DDBJ whole genome shotgun (WGS) entry which is preliminary data.</text>
</comment>
<dbReference type="Proteomes" id="UP000714618">
    <property type="component" value="Unassembled WGS sequence"/>
</dbReference>
<sequence>MHLSLSSLVLLATVALGQTVCPASSIFRVKSILKNSTHSNTTSSFGYVKSLGWYSARYHAIFDPSEDWTIARAYTTDIFNHTASYLEFADANYEHSRGFTLNPLTQSTPTDFAEINGADGPGIVPGTQGVYYDEAGKIQYNGFDGQNLGYRLSNETIPKGCFDVDLVIEYMVGWNTPTGLPPKCWDHA</sequence>
<dbReference type="EMBL" id="CAIJEO010000003">
    <property type="protein sequence ID" value="CAD0089240.1"/>
    <property type="molecule type" value="Genomic_DNA"/>
</dbReference>
<keyword evidence="3" id="KW-1185">Reference proteome</keyword>
<evidence type="ECO:0000256" key="1">
    <source>
        <dbReference type="SAM" id="SignalP"/>
    </source>
</evidence>
<dbReference type="OrthoDB" id="3881744at2759"/>
<evidence type="ECO:0000313" key="2">
    <source>
        <dbReference type="EMBL" id="CAD0089240.1"/>
    </source>
</evidence>
<feature type="chain" id="PRO_5040337566" evidence="1">
    <location>
        <begin position="18"/>
        <end position="188"/>
    </location>
</feature>
<protein>
    <submittedName>
        <fullName evidence="2">Uncharacterized protein</fullName>
    </submittedName>
</protein>
<dbReference type="AlphaFoldDB" id="A0A9N8JJX3"/>
<reference evidence="2" key="1">
    <citation type="submission" date="2020-06" db="EMBL/GenBank/DDBJ databases">
        <authorList>
            <person name="Onetto C."/>
        </authorList>
    </citation>
    <scope>NUCLEOTIDE SEQUENCE</scope>
</reference>
<proteinExistence type="predicted"/>
<feature type="signal peptide" evidence="1">
    <location>
        <begin position="1"/>
        <end position="17"/>
    </location>
</feature>
<accession>A0A9N8JJX3</accession>
<evidence type="ECO:0000313" key="3">
    <source>
        <dbReference type="Proteomes" id="UP000714618"/>
    </source>
</evidence>
<keyword evidence="1" id="KW-0732">Signal</keyword>
<organism evidence="2 3">
    <name type="scientific">Aureobasidium mustum</name>
    <dbReference type="NCBI Taxonomy" id="2773714"/>
    <lineage>
        <taxon>Eukaryota</taxon>
        <taxon>Fungi</taxon>
        <taxon>Dikarya</taxon>
        <taxon>Ascomycota</taxon>
        <taxon>Pezizomycotina</taxon>
        <taxon>Dothideomycetes</taxon>
        <taxon>Dothideomycetidae</taxon>
        <taxon>Dothideales</taxon>
        <taxon>Saccotheciaceae</taxon>
        <taxon>Aureobasidium</taxon>
    </lineage>
</organism>
<feature type="non-terminal residue" evidence="2">
    <location>
        <position position="188"/>
    </location>
</feature>
<name>A0A9N8JJX3_9PEZI</name>